<gene>
    <name evidence="6 7 8 9 10 11 12 13 14 15 16 17 18 19" type="primary">LOC116205022</name>
    <name evidence="3" type="ORF">CDL15_Pgr001183</name>
</gene>
<dbReference type="RefSeq" id="XP_031393305.1">
    <property type="nucleotide sequence ID" value="XM_031537445.1"/>
</dbReference>
<reference evidence="5" key="3">
    <citation type="journal article" date="2020" name="Plant Biotechnol. J.">
        <title>The pomegranate (Punica granatum L.) draft genome dissects genetic divergence between soft- and hard-seeded cultivars.</title>
        <authorList>
            <person name="Luo X."/>
            <person name="Li H."/>
            <person name="Wu Z."/>
            <person name="Yao W."/>
            <person name="Zhao P."/>
            <person name="Cao D."/>
            <person name="Yu H."/>
            <person name="Li K."/>
            <person name="Poudel K."/>
            <person name="Zhao D."/>
            <person name="Zhang F."/>
            <person name="Xia X."/>
            <person name="Chen L."/>
            <person name="Wang Q."/>
            <person name="Jing D."/>
            <person name="Cao S."/>
        </authorList>
    </citation>
    <scope>NUCLEOTIDE SEQUENCE [LARGE SCALE GENOMIC DNA]</scope>
</reference>
<keyword evidence="5" id="KW-1185">Reference proteome</keyword>
<evidence type="ECO:0000313" key="7">
    <source>
        <dbReference type="RefSeq" id="XP_031393301.1"/>
    </source>
</evidence>
<evidence type="ECO:0000313" key="13">
    <source>
        <dbReference type="RefSeq" id="XP_031393307.1"/>
    </source>
</evidence>
<dbReference type="FunFam" id="1.25.40.10:FF:000090">
    <property type="entry name" value="Pentatricopeptide repeat-containing protein, chloroplastic"/>
    <property type="match status" value="1"/>
</dbReference>
<evidence type="ECO:0000313" key="6">
    <source>
        <dbReference type="RefSeq" id="XP_031393299.1"/>
    </source>
</evidence>
<evidence type="ECO:0000313" key="10">
    <source>
        <dbReference type="RefSeq" id="XP_031393304.1"/>
    </source>
</evidence>
<dbReference type="InterPro" id="IPR046960">
    <property type="entry name" value="PPR_At4g14850-like_plant"/>
</dbReference>
<evidence type="ECO:0000313" key="8">
    <source>
        <dbReference type="RefSeq" id="XP_031393302.1"/>
    </source>
</evidence>
<dbReference type="Pfam" id="PF20431">
    <property type="entry name" value="E_motif"/>
    <property type="match status" value="1"/>
</dbReference>
<feature type="repeat" description="PPR" evidence="2">
    <location>
        <begin position="374"/>
        <end position="408"/>
    </location>
</feature>
<dbReference type="RefSeq" id="XP_031393313.1">
    <property type="nucleotide sequence ID" value="XM_031537453.1"/>
</dbReference>
<dbReference type="PANTHER" id="PTHR47926:SF417">
    <property type="entry name" value="PENTACOTRIPEPTIDE-REPEAT REGION OF PRORP DOMAIN-CONTAINING PROTEIN"/>
    <property type="match status" value="1"/>
</dbReference>
<dbReference type="InterPro" id="IPR046848">
    <property type="entry name" value="E_motif"/>
</dbReference>
<evidence type="ECO:0000313" key="17">
    <source>
        <dbReference type="RefSeq" id="XP_031393311.1"/>
    </source>
</evidence>
<dbReference type="RefSeq" id="XP_031393306.1">
    <property type="nucleotide sequence ID" value="XM_031537446.1"/>
</dbReference>
<feature type="repeat" description="PPR" evidence="2">
    <location>
        <begin position="69"/>
        <end position="103"/>
    </location>
</feature>
<dbReference type="Proteomes" id="UP000197138">
    <property type="component" value="Unassembled WGS sequence"/>
</dbReference>
<dbReference type="FunFam" id="1.25.40.10:FF:000344">
    <property type="entry name" value="Pentatricopeptide repeat-containing protein"/>
    <property type="match status" value="1"/>
</dbReference>
<evidence type="ECO:0000313" key="9">
    <source>
        <dbReference type="RefSeq" id="XP_031393303.1"/>
    </source>
</evidence>
<keyword evidence="1" id="KW-0677">Repeat</keyword>
<evidence type="ECO:0000313" key="5">
    <source>
        <dbReference type="Proteomes" id="UP000515151"/>
    </source>
</evidence>
<accession>A0A218WKS3</accession>
<dbReference type="RefSeq" id="XP_031393304.1">
    <property type="nucleotide sequence ID" value="XM_031537444.1"/>
</dbReference>
<dbReference type="RefSeq" id="XP_031393302.1">
    <property type="nucleotide sequence ID" value="XM_031537442.1"/>
</dbReference>
<dbReference type="RefSeq" id="XP_031393299.1">
    <property type="nucleotide sequence ID" value="XM_031537439.1"/>
</dbReference>
<dbReference type="AlphaFoldDB" id="A0A218WKS3"/>
<evidence type="ECO:0000313" key="4">
    <source>
        <dbReference type="Proteomes" id="UP000197138"/>
    </source>
</evidence>
<dbReference type="PANTHER" id="PTHR47926">
    <property type="entry name" value="PENTATRICOPEPTIDE REPEAT-CONTAINING PROTEIN"/>
    <property type="match status" value="1"/>
</dbReference>
<dbReference type="SUPFAM" id="SSF48452">
    <property type="entry name" value="TPR-like"/>
    <property type="match status" value="1"/>
</dbReference>
<dbReference type="Pfam" id="PF13041">
    <property type="entry name" value="PPR_2"/>
    <property type="match status" value="3"/>
</dbReference>
<dbReference type="InterPro" id="IPR011990">
    <property type="entry name" value="TPR-like_helical_dom_sf"/>
</dbReference>
<dbReference type="RefSeq" id="XP_031393310.1">
    <property type="nucleotide sequence ID" value="XM_031537450.1"/>
</dbReference>
<evidence type="ECO:0000313" key="19">
    <source>
        <dbReference type="RefSeq" id="XP_031393313.1"/>
    </source>
</evidence>
<proteinExistence type="predicted"/>
<name>A0A218WKS3_PUNGR</name>
<organism evidence="3 4">
    <name type="scientific">Punica granatum</name>
    <name type="common">Pomegranate</name>
    <dbReference type="NCBI Taxonomy" id="22663"/>
    <lineage>
        <taxon>Eukaryota</taxon>
        <taxon>Viridiplantae</taxon>
        <taxon>Streptophyta</taxon>
        <taxon>Embryophyta</taxon>
        <taxon>Tracheophyta</taxon>
        <taxon>Spermatophyta</taxon>
        <taxon>Magnoliopsida</taxon>
        <taxon>eudicotyledons</taxon>
        <taxon>Gunneridae</taxon>
        <taxon>Pentapetalae</taxon>
        <taxon>rosids</taxon>
        <taxon>malvids</taxon>
        <taxon>Myrtales</taxon>
        <taxon>Lythraceae</taxon>
        <taxon>Punica</taxon>
    </lineage>
</organism>
<evidence type="ECO:0000256" key="2">
    <source>
        <dbReference type="PROSITE-ProRule" id="PRU00708"/>
    </source>
</evidence>
<reference evidence="3" key="2">
    <citation type="submission" date="2017-06" db="EMBL/GenBank/DDBJ databases">
        <title>The pomegranate genome and the genomics of punicalagin biosynthesis.</title>
        <authorList>
            <person name="Xu C."/>
        </authorList>
    </citation>
    <scope>NUCLEOTIDE SEQUENCE [LARGE SCALE GENOMIC DNA]</scope>
    <source>
        <tissue evidence="3">Fresh leaf</tissue>
    </source>
</reference>
<evidence type="ECO:0000313" key="18">
    <source>
        <dbReference type="RefSeq" id="XP_031393312.1"/>
    </source>
</evidence>
<dbReference type="InterPro" id="IPR002885">
    <property type="entry name" value="PPR_rpt"/>
</dbReference>
<dbReference type="GO" id="GO:0009451">
    <property type="term" value="P:RNA modification"/>
    <property type="evidence" value="ECO:0007669"/>
    <property type="project" value="InterPro"/>
</dbReference>
<reference evidence="6 7" key="4">
    <citation type="submission" date="2025-04" db="UniProtKB">
        <authorList>
            <consortium name="RefSeq"/>
        </authorList>
    </citation>
    <scope>IDENTIFICATION</scope>
    <source>
        <tissue evidence="6 7">Leaf</tissue>
    </source>
</reference>
<dbReference type="RefSeq" id="XP_031393307.1">
    <property type="nucleotide sequence ID" value="XM_031537447.1"/>
</dbReference>
<dbReference type="Proteomes" id="UP000515151">
    <property type="component" value="Chromosome 4"/>
</dbReference>
<dbReference type="RefSeq" id="XP_031393311.1">
    <property type="nucleotide sequence ID" value="XM_031537451.1"/>
</dbReference>
<dbReference type="GO" id="GO:0003723">
    <property type="term" value="F:RNA binding"/>
    <property type="evidence" value="ECO:0007669"/>
    <property type="project" value="InterPro"/>
</dbReference>
<dbReference type="RefSeq" id="XP_031393303.1">
    <property type="nucleotide sequence ID" value="XM_031537443.1"/>
</dbReference>
<evidence type="ECO:0000313" key="16">
    <source>
        <dbReference type="RefSeq" id="XP_031393310.1"/>
    </source>
</evidence>
<dbReference type="Pfam" id="PF01535">
    <property type="entry name" value="PPR"/>
    <property type="match status" value="3"/>
</dbReference>
<feature type="repeat" description="PPR" evidence="2">
    <location>
        <begin position="171"/>
        <end position="205"/>
    </location>
</feature>
<dbReference type="EMBL" id="MTKT01003953">
    <property type="protein sequence ID" value="OWM73069.1"/>
    <property type="molecule type" value="Genomic_DNA"/>
</dbReference>
<dbReference type="NCBIfam" id="TIGR00756">
    <property type="entry name" value="PPR"/>
    <property type="match status" value="3"/>
</dbReference>
<evidence type="ECO:0000256" key="1">
    <source>
        <dbReference type="ARBA" id="ARBA00022737"/>
    </source>
</evidence>
<protein>
    <submittedName>
        <fullName evidence="6 7">Pentatricopeptide repeat-containing protein At3g20730-like</fullName>
    </submittedName>
</protein>
<dbReference type="RefSeq" id="XP_031393309.1">
    <property type="nucleotide sequence ID" value="XM_031537449.1"/>
</dbReference>
<evidence type="ECO:0000313" key="15">
    <source>
        <dbReference type="RefSeq" id="XP_031393309.1"/>
    </source>
</evidence>
<evidence type="ECO:0000313" key="12">
    <source>
        <dbReference type="RefSeq" id="XP_031393306.1"/>
    </source>
</evidence>
<dbReference type="RefSeq" id="XP_031393312.1">
    <property type="nucleotide sequence ID" value="XM_031537452.1"/>
</dbReference>
<evidence type="ECO:0000313" key="3">
    <source>
        <dbReference type="EMBL" id="OWM73069.1"/>
    </source>
</evidence>
<dbReference type="Gene3D" id="1.25.40.10">
    <property type="entry name" value="Tetratricopeptide repeat domain"/>
    <property type="match status" value="4"/>
</dbReference>
<dbReference type="RefSeq" id="XP_031393308.1">
    <property type="nucleotide sequence ID" value="XM_031537448.1"/>
</dbReference>
<dbReference type="PROSITE" id="PS51375">
    <property type="entry name" value="PPR"/>
    <property type="match status" value="5"/>
</dbReference>
<feature type="repeat" description="PPR" evidence="2">
    <location>
        <begin position="511"/>
        <end position="545"/>
    </location>
</feature>
<reference evidence="4" key="1">
    <citation type="journal article" date="2017" name="Plant J.">
        <title>The pomegranate (Punica granatum L.) genome and the genomics of punicalagin biosynthesis.</title>
        <authorList>
            <person name="Qin G."/>
            <person name="Xu C."/>
            <person name="Ming R."/>
            <person name="Tang H."/>
            <person name="Guyot R."/>
            <person name="Kramer E.M."/>
            <person name="Hu Y."/>
            <person name="Yi X."/>
            <person name="Qi Y."/>
            <person name="Xu X."/>
            <person name="Gao Z."/>
            <person name="Pan H."/>
            <person name="Jian J."/>
            <person name="Tian Y."/>
            <person name="Yue Z."/>
            <person name="Xu Y."/>
        </authorList>
    </citation>
    <scope>NUCLEOTIDE SEQUENCE [LARGE SCALE GENOMIC DNA]</scope>
    <source>
        <strain evidence="4">cv. Dabenzi</strain>
    </source>
</reference>
<evidence type="ECO:0000313" key="14">
    <source>
        <dbReference type="RefSeq" id="XP_031393308.1"/>
    </source>
</evidence>
<dbReference type="GeneID" id="116205022"/>
<dbReference type="RefSeq" id="XP_031393301.1">
    <property type="nucleotide sequence ID" value="XM_031537441.1"/>
</dbReference>
<sequence length="565" mass="62886">MDATMYTKILKLCATREASNYGLLVHGRIVTNGLASNLNLHTPLILFYSKLMNMEMAHKVFDVMRERNNVVSWTAIISGYCQKGCYENAILMFRDMHRAGVRANQFTYGSTLRACTGLRGLIAGMQVQAGIEKGRFVDNLFVQSALIDFHSKCGGEMAGARRIFEIMSRRDLVTWNTLIGGYAIQGFSEDSLHLFQLMMREGMCPDCFTLGNVLRACAGGGCLMQIMQMHSLIIRTGFVSYVDLIGSIIDAYAKCGAVHTAHRIYKHMERKDVISCTALITAYARKGNYCSDVLDLFEELNQMQVGMDPVMLCSMLHVCANLAFLSLGRQIHSLVLKYQSDCDVTLGNALVDMYAKCGEIGNANRAFNEMRMKNIVSWTSLIAGYARHGFGHAAIELYKKMEHEGVEPNDITFLCLLFACSHTGLTSEGWECFGSMIAKYKITPRVEHLSCMVDLCARCGKLEEALGLIHDLGIKPNPSLLGAILGASRNYGSIPLGETAAMKLIDMDPENSAHYIVLASLYAQAGAWENVWATWKMMEERGLKKGPGYSLLQYEMQEIKHLQPE</sequence>
<feature type="repeat" description="PPR" evidence="2">
    <location>
        <begin position="272"/>
        <end position="307"/>
    </location>
</feature>
<evidence type="ECO:0000313" key="11">
    <source>
        <dbReference type="RefSeq" id="XP_031393305.1"/>
    </source>
</evidence>